<keyword evidence="3" id="KW-1185">Reference proteome</keyword>
<dbReference type="InterPro" id="IPR017520">
    <property type="entry name" value="CHP03086"/>
</dbReference>
<dbReference type="Pfam" id="PF11716">
    <property type="entry name" value="MDMPI_N"/>
    <property type="match status" value="1"/>
</dbReference>
<dbReference type="InterPro" id="IPR017517">
    <property type="entry name" value="Maleyloyr_isom"/>
</dbReference>
<name>A0ABS2A4Z3_9ACTN</name>
<comment type="caution">
    <text evidence="2">The sequence shown here is derived from an EMBL/GenBank/DDBJ whole genome shotgun (WGS) entry which is preliminary data.</text>
</comment>
<accession>A0ABS2A4Z3</accession>
<dbReference type="InterPro" id="IPR024344">
    <property type="entry name" value="MDMPI_metal-binding"/>
</dbReference>
<dbReference type="NCBIfam" id="TIGR03083">
    <property type="entry name" value="maleylpyruvate isomerase family mycothiol-dependent enzyme"/>
    <property type="match status" value="1"/>
</dbReference>
<dbReference type="Gene3D" id="1.20.120.450">
    <property type="entry name" value="dinb family like domain"/>
    <property type="match status" value="1"/>
</dbReference>
<sequence>MELHDILDRALTSSAEVVRSVTPEQADLPTPCREWDVRTLTNHLLLVVDALALAGRGEPVPDEHWTGTGSGSFDVAAAWKDPGAWERTVRMGAMPMPAEMAVSMLLSDVVIHGWDLARATGQTFPADDEAAAVALRFLTTMGDQGRAMGIFDAAVPVAADAPAFDRALALSGRDPSH</sequence>
<feature type="domain" description="Mycothiol-dependent maleylpyruvate isomerase metal-binding" evidence="1">
    <location>
        <begin position="8"/>
        <end position="60"/>
    </location>
</feature>
<dbReference type="RefSeq" id="WP_203374261.1">
    <property type="nucleotide sequence ID" value="NZ_JAENHP010000001.1"/>
</dbReference>
<protein>
    <submittedName>
        <fullName evidence="2">TIGR03086 family protein</fullName>
    </submittedName>
</protein>
<evidence type="ECO:0000313" key="3">
    <source>
        <dbReference type="Proteomes" id="UP000632138"/>
    </source>
</evidence>
<evidence type="ECO:0000259" key="1">
    <source>
        <dbReference type="Pfam" id="PF11716"/>
    </source>
</evidence>
<organism evidence="2 3">
    <name type="scientific">Paractinoplanes ovalisporus</name>
    <dbReference type="NCBI Taxonomy" id="2810368"/>
    <lineage>
        <taxon>Bacteria</taxon>
        <taxon>Bacillati</taxon>
        <taxon>Actinomycetota</taxon>
        <taxon>Actinomycetes</taxon>
        <taxon>Micromonosporales</taxon>
        <taxon>Micromonosporaceae</taxon>
        <taxon>Paractinoplanes</taxon>
    </lineage>
</organism>
<dbReference type="Proteomes" id="UP000632138">
    <property type="component" value="Unassembled WGS sequence"/>
</dbReference>
<gene>
    <name evidence="2" type="ORF">JIG36_02175</name>
</gene>
<dbReference type="NCBIfam" id="TIGR03086">
    <property type="entry name" value="TIGR03086 family metal-binding protein"/>
    <property type="match status" value="1"/>
</dbReference>
<proteinExistence type="predicted"/>
<dbReference type="InterPro" id="IPR034660">
    <property type="entry name" value="DinB/YfiT-like"/>
</dbReference>
<dbReference type="EMBL" id="JAENHP010000001">
    <property type="protein sequence ID" value="MBM2614363.1"/>
    <property type="molecule type" value="Genomic_DNA"/>
</dbReference>
<dbReference type="SUPFAM" id="SSF109854">
    <property type="entry name" value="DinB/YfiT-like putative metalloenzymes"/>
    <property type="match status" value="1"/>
</dbReference>
<evidence type="ECO:0000313" key="2">
    <source>
        <dbReference type="EMBL" id="MBM2614363.1"/>
    </source>
</evidence>
<reference evidence="2 3" key="1">
    <citation type="submission" date="2021-01" db="EMBL/GenBank/DDBJ databases">
        <title>Actinoplanes sp. nov. LDG1-06 isolated from lichen.</title>
        <authorList>
            <person name="Saeng-In P."/>
            <person name="Phongsopitanun W."/>
            <person name="Kanchanasin P."/>
            <person name="Yuki M."/>
            <person name="Kudo T."/>
            <person name="Ohkuma M."/>
            <person name="Tanasupawat S."/>
        </authorList>
    </citation>
    <scope>NUCLEOTIDE SEQUENCE [LARGE SCALE GENOMIC DNA]</scope>
    <source>
        <strain evidence="2 3">LDG1-06</strain>
    </source>
</reference>